<keyword evidence="5" id="KW-0560">Oxidoreductase</keyword>
<dbReference type="Proteomes" id="UP000232323">
    <property type="component" value="Unassembled WGS sequence"/>
</dbReference>
<keyword evidence="2" id="KW-0285">Flavoprotein</keyword>
<sequence>MRVSTSSDSSVTPSDRPVHSHPPATVDGAGIPPHCLHQPVIIIGAGPAGLSTALMLANKGYQWIRVYERLSPPPRSDDATVWANFKETSGRLYMIGINGRGQSALRALGGSVMDRIERCSSTLAGRMDWPEGAVKPPRVARYAGRTYQTKCIQRDRLSSCLLEEIEERYKGTITVEYGVECEAAEWFEFISKEVSSSTMTSSTAVVPMAEKGSVQQNVWSRDQNDKVSLAQQRRCRLTLVRKEDSNVQTSIRENNNELLAQSHAFMQPIMSASSFSHPHTSSRGVFSAACSGVTVSGAAAAAVISQAVPLETDADTSEAAPLFPQQRDSTQLSSLKWIEESPFVIGADGAGSSLRTAMQLASGGAVRTKRYKDTNVLVYRTIPLFWPQEMTADRPGDLNYSVRSKSGINIDCLPTCEGPLIGVVLFKPDHPDIQALRPGTEDAKQLFLKLFPMLMPALRDDDLLRFAAKRDCSLPTFSYAGPDLHYGGTSVLVGDTIHTVKPYFGQGVNSALEDVQVLSKALDDMGGDVPKAVQQYSERRSADAEALVKLSHSLDGGFLTFILPLILDSALHRMLPQIFSPNIIASLQDESKRFSEVQQRKYRDRLMQVIFLGVLVASMLAAARVIAGVLLKLIQVA</sequence>
<comment type="cofactor">
    <cofactor evidence="1">
        <name>FAD</name>
        <dbReference type="ChEBI" id="CHEBI:57692"/>
    </cofactor>
</comment>
<keyword evidence="4" id="KW-0521">NADP</keyword>
<dbReference type="AlphaFoldDB" id="A0A250WUC1"/>
<feature type="transmembrane region" description="Helical" evidence="8">
    <location>
        <begin position="609"/>
        <end position="634"/>
    </location>
</feature>
<evidence type="ECO:0000313" key="10">
    <source>
        <dbReference type="EMBL" id="GAX74395.1"/>
    </source>
</evidence>
<evidence type="ECO:0000256" key="3">
    <source>
        <dbReference type="ARBA" id="ARBA00022827"/>
    </source>
</evidence>
<dbReference type="OrthoDB" id="10053569at2759"/>
<keyword evidence="8" id="KW-0812">Transmembrane</keyword>
<keyword evidence="8" id="KW-1133">Transmembrane helix</keyword>
<evidence type="ECO:0000256" key="7">
    <source>
        <dbReference type="SAM" id="MobiDB-lite"/>
    </source>
</evidence>
<evidence type="ECO:0000259" key="9">
    <source>
        <dbReference type="Pfam" id="PF01494"/>
    </source>
</evidence>
<dbReference type="EMBL" id="BEGY01000007">
    <property type="protein sequence ID" value="GAX74395.1"/>
    <property type="molecule type" value="Genomic_DNA"/>
</dbReference>
<keyword evidence="3" id="KW-0274">FAD</keyword>
<comment type="caution">
    <text evidence="10">The sequence shown here is derived from an EMBL/GenBank/DDBJ whole genome shotgun (WGS) entry which is preliminary data.</text>
</comment>
<dbReference type="Pfam" id="PF01494">
    <property type="entry name" value="FAD_binding_3"/>
    <property type="match status" value="1"/>
</dbReference>
<evidence type="ECO:0000256" key="8">
    <source>
        <dbReference type="SAM" id="Phobius"/>
    </source>
</evidence>
<evidence type="ECO:0000256" key="5">
    <source>
        <dbReference type="ARBA" id="ARBA00023002"/>
    </source>
</evidence>
<evidence type="ECO:0000256" key="1">
    <source>
        <dbReference type="ARBA" id="ARBA00001974"/>
    </source>
</evidence>
<evidence type="ECO:0000256" key="6">
    <source>
        <dbReference type="ARBA" id="ARBA00023033"/>
    </source>
</evidence>
<dbReference type="InterPro" id="IPR002938">
    <property type="entry name" value="FAD-bd"/>
</dbReference>
<protein>
    <recommendedName>
        <fullName evidence="9">FAD-binding domain-containing protein</fullName>
    </recommendedName>
</protein>
<dbReference type="SUPFAM" id="SSF51905">
    <property type="entry name" value="FAD/NAD(P)-binding domain"/>
    <property type="match status" value="1"/>
</dbReference>
<accession>A0A250WUC1</accession>
<feature type="compositionally biased region" description="Low complexity" evidence="7">
    <location>
        <begin position="1"/>
        <end position="15"/>
    </location>
</feature>
<gene>
    <name evidence="10" type="ORF">CEUSTIGMA_g1843.t1</name>
</gene>
<evidence type="ECO:0000256" key="2">
    <source>
        <dbReference type="ARBA" id="ARBA00022630"/>
    </source>
</evidence>
<evidence type="ECO:0000313" key="11">
    <source>
        <dbReference type="Proteomes" id="UP000232323"/>
    </source>
</evidence>
<dbReference type="GO" id="GO:0004502">
    <property type="term" value="F:kynurenine 3-monooxygenase activity"/>
    <property type="evidence" value="ECO:0007669"/>
    <property type="project" value="TreeGrafter"/>
</dbReference>
<keyword evidence="6" id="KW-0503">Monooxygenase</keyword>
<dbReference type="InterPro" id="IPR036188">
    <property type="entry name" value="FAD/NAD-bd_sf"/>
</dbReference>
<dbReference type="STRING" id="1157962.A0A250WUC1"/>
<dbReference type="PANTHER" id="PTHR46028">
    <property type="entry name" value="KYNURENINE 3-MONOOXYGENASE"/>
    <property type="match status" value="1"/>
</dbReference>
<evidence type="ECO:0000256" key="4">
    <source>
        <dbReference type="ARBA" id="ARBA00022857"/>
    </source>
</evidence>
<reference evidence="10 11" key="1">
    <citation type="submission" date="2017-08" db="EMBL/GenBank/DDBJ databases">
        <title>Acidophilic green algal genome provides insights into adaptation to an acidic environment.</title>
        <authorList>
            <person name="Hirooka S."/>
            <person name="Hirose Y."/>
            <person name="Kanesaki Y."/>
            <person name="Higuchi S."/>
            <person name="Fujiwara T."/>
            <person name="Onuma R."/>
            <person name="Era A."/>
            <person name="Ohbayashi R."/>
            <person name="Uzuka A."/>
            <person name="Nozaki H."/>
            <person name="Yoshikawa H."/>
            <person name="Miyagishima S.Y."/>
        </authorList>
    </citation>
    <scope>NUCLEOTIDE SEQUENCE [LARGE SCALE GENOMIC DNA]</scope>
    <source>
        <strain evidence="10 11">NIES-2499</strain>
    </source>
</reference>
<organism evidence="10 11">
    <name type="scientific">Chlamydomonas eustigma</name>
    <dbReference type="NCBI Taxonomy" id="1157962"/>
    <lineage>
        <taxon>Eukaryota</taxon>
        <taxon>Viridiplantae</taxon>
        <taxon>Chlorophyta</taxon>
        <taxon>core chlorophytes</taxon>
        <taxon>Chlorophyceae</taxon>
        <taxon>CS clade</taxon>
        <taxon>Chlamydomonadales</taxon>
        <taxon>Chlamydomonadaceae</taxon>
        <taxon>Chlamydomonas</taxon>
    </lineage>
</organism>
<dbReference type="PRINTS" id="PR00420">
    <property type="entry name" value="RNGMNOXGNASE"/>
</dbReference>
<keyword evidence="11" id="KW-1185">Reference proteome</keyword>
<feature type="domain" description="FAD-binding" evidence="9">
    <location>
        <begin position="490"/>
        <end position="549"/>
    </location>
</feature>
<feature type="region of interest" description="Disordered" evidence="7">
    <location>
        <begin position="1"/>
        <end position="30"/>
    </location>
</feature>
<dbReference type="Gene3D" id="3.50.50.60">
    <property type="entry name" value="FAD/NAD(P)-binding domain"/>
    <property type="match status" value="2"/>
</dbReference>
<dbReference type="GO" id="GO:0071949">
    <property type="term" value="F:FAD binding"/>
    <property type="evidence" value="ECO:0007669"/>
    <property type="project" value="InterPro"/>
</dbReference>
<proteinExistence type="predicted"/>
<dbReference type="GO" id="GO:0070189">
    <property type="term" value="P:kynurenine metabolic process"/>
    <property type="evidence" value="ECO:0007669"/>
    <property type="project" value="TreeGrafter"/>
</dbReference>
<name>A0A250WUC1_9CHLO</name>
<dbReference type="PANTHER" id="PTHR46028:SF2">
    <property type="entry name" value="KYNURENINE 3-MONOOXYGENASE"/>
    <property type="match status" value="1"/>
</dbReference>
<keyword evidence="8" id="KW-0472">Membrane</keyword>